<keyword evidence="4 6" id="KW-1133">Transmembrane helix</keyword>
<dbReference type="AlphaFoldDB" id="A0A841KS23"/>
<evidence type="ECO:0000256" key="4">
    <source>
        <dbReference type="ARBA" id="ARBA00022989"/>
    </source>
</evidence>
<dbReference type="Proteomes" id="UP000579281">
    <property type="component" value="Unassembled WGS sequence"/>
</dbReference>
<evidence type="ECO:0000313" key="8">
    <source>
        <dbReference type="Proteomes" id="UP000579281"/>
    </source>
</evidence>
<protein>
    <recommendedName>
        <fullName evidence="9">Aromatic acid exporter family member 1</fullName>
    </recommendedName>
</protein>
<gene>
    <name evidence="7" type="ORF">HNQ80_002280</name>
</gene>
<comment type="caution">
    <text evidence="7">The sequence shown here is derived from an EMBL/GenBank/DDBJ whole genome shotgun (WGS) entry which is preliminary data.</text>
</comment>
<organism evidence="7 8">
    <name type="scientific">Anaerosolibacter carboniphilus</name>
    <dbReference type="NCBI Taxonomy" id="1417629"/>
    <lineage>
        <taxon>Bacteria</taxon>
        <taxon>Bacillati</taxon>
        <taxon>Bacillota</taxon>
        <taxon>Clostridia</taxon>
        <taxon>Peptostreptococcales</taxon>
        <taxon>Thermotaleaceae</taxon>
        <taxon>Anaerosolibacter</taxon>
    </lineage>
</organism>
<comment type="subcellular location">
    <subcellularLocation>
        <location evidence="1">Cell membrane</location>
        <topology evidence="1">Multi-pass membrane protein</topology>
    </subcellularLocation>
</comment>
<evidence type="ECO:0000313" key="7">
    <source>
        <dbReference type="EMBL" id="MBB6216181.1"/>
    </source>
</evidence>
<keyword evidence="3 6" id="KW-0812">Transmembrane</keyword>
<feature type="transmembrane region" description="Helical" evidence="6">
    <location>
        <begin position="145"/>
        <end position="169"/>
    </location>
</feature>
<name>A0A841KS23_9FIRM</name>
<feature type="transmembrane region" description="Helical" evidence="6">
    <location>
        <begin position="76"/>
        <end position="109"/>
    </location>
</feature>
<dbReference type="GO" id="GO:0005886">
    <property type="term" value="C:plasma membrane"/>
    <property type="evidence" value="ECO:0007669"/>
    <property type="project" value="UniProtKB-SubCell"/>
</dbReference>
<evidence type="ECO:0000256" key="5">
    <source>
        <dbReference type="ARBA" id="ARBA00023136"/>
    </source>
</evidence>
<evidence type="ECO:0008006" key="9">
    <source>
        <dbReference type="Google" id="ProtNLM"/>
    </source>
</evidence>
<sequence>MRKLVDLFRFQKEADLLDSTTYILKSFLAVATAYAVASRSDVISKDMISVLFGLMLTLEPVTLTGIRRGWDQMYATILGALSTAVIISIFGIHIITISLSVAFTLYVCLKINWREVSPVAIFTSIYMTQYVQLTGAGEPSILLTIQLRLMALGMGVIIAILFNLLFSFFSYRKMTYKRIAFLLKSIIAHMEKILDALKTNETSILEENQKEMAQTFNNIDWVYGFLRDIGEEKRIKSKIIGGTDEAMKALVEIVMDLRSICHLNYDINLRLLWDKETWPLMHDHQNEMFEKFEHLILRLKTLKKGFELKEKMNFSRKNAMKQYKIEDNKKLRILESLLEMETLVASLEYYMENYGDFGTENDSIENV</sequence>
<dbReference type="InterPro" id="IPR010343">
    <property type="entry name" value="ArAE_1"/>
</dbReference>
<feature type="transmembrane region" description="Helical" evidence="6">
    <location>
        <begin position="49"/>
        <end position="70"/>
    </location>
</feature>
<keyword evidence="5 6" id="KW-0472">Membrane</keyword>
<accession>A0A841KS23</accession>
<keyword evidence="8" id="KW-1185">Reference proteome</keyword>
<keyword evidence="2" id="KW-1003">Cell membrane</keyword>
<proteinExistence type="predicted"/>
<feature type="transmembrane region" description="Helical" evidence="6">
    <location>
        <begin position="20"/>
        <end position="37"/>
    </location>
</feature>
<evidence type="ECO:0000256" key="1">
    <source>
        <dbReference type="ARBA" id="ARBA00004651"/>
    </source>
</evidence>
<dbReference type="RefSeq" id="WP_184310707.1">
    <property type="nucleotide sequence ID" value="NZ_JACHEN010000012.1"/>
</dbReference>
<evidence type="ECO:0000256" key="2">
    <source>
        <dbReference type="ARBA" id="ARBA00022475"/>
    </source>
</evidence>
<evidence type="ECO:0000256" key="6">
    <source>
        <dbReference type="SAM" id="Phobius"/>
    </source>
</evidence>
<evidence type="ECO:0000256" key="3">
    <source>
        <dbReference type="ARBA" id="ARBA00022692"/>
    </source>
</evidence>
<dbReference type="Pfam" id="PF06081">
    <property type="entry name" value="ArAE_1"/>
    <property type="match status" value="1"/>
</dbReference>
<reference evidence="7 8" key="1">
    <citation type="submission" date="2020-08" db="EMBL/GenBank/DDBJ databases">
        <title>Genomic Encyclopedia of Type Strains, Phase IV (KMG-IV): sequencing the most valuable type-strain genomes for metagenomic binning, comparative biology and taxonomic classification.</title>
        <authorList>
            <person name="Goeker M."/>
        </authorList>
    </citation>
    <scope>NUCLEOTIDE SEQUENCE [LARGE SCALE GENOMIC DNA]</scope>
    <source>
        <strain evidence="7 8">DSM 103526</strain>
    </source>
</reference>
<dbReference type="EMBL" id="JACHEN010000012">
    <property type="protein sequence ID" value="MBB6216181.1"/>
    <property type="molecule type" value="Genomic_DNA"/>
</dbReference>